<reference evidence="2 3" key="1">
    <citation type="submission" date="2017-08" db="EMBL/GenBank/DDBJ databases">
        <title>The Vibrio qinghaiensis sp.-Q67 is a luminous bacteria isolated firstly from Qinghai lake, Qinghai province, China, which has been proved to be very sensitive to detect environmental and food pollutants. Therefore, complete genome analysis of V. qinghaiensis sp.-Q67 highlights the potential application of this strain on detection of hazards in the contaminated environments.</title>
        <authorList>
            <person name="Gong L."/>
        </authorList>
    </citation>
    <scope>NUCLEOTIDE SEQUENCE [LARGE SCALE GENOMIC DNA]</scope>
    <source>
        <strain evidence="2 3">Q67</strain>
    </source>
</reference>
<dbReference type="EMBL" id="CP022741">
    <property type="protein sequence ID" value="ASU22083.1"/>
    <property type="molecule type" value="Genomic_DNA"/>
</dbReference>
<protein>
    <recommendedName>
        <fullName evidence="1">DUF218 domain-containing protein</fullName>
    </recommendedName>
</protein>
<dbReference type="PANTHER" id="PTHR30336">
    <property type="entry name" value="INNER MEMBRANE PROTEIN, PROBABLE PERMEASE"/>
    <property type="match status" value="1"/>
</dbReference>
<dbReference type="CDD" id="cd06259">
    <property type="entry name" value="YdcF-like"/>
    <property type="match status" value="1"/>
</dbReference>
<dbReference type="KEGG" id="vqi:CCZ37_05545"/>
<dbReference type="FunFam" id="3.40.50.620:FF:000280">
    <property type="entry name" value="DUF218 domain"/>
    <property type="match status" value="1"/>
</dbReference>
<dbReference type="Pfam" id="PF02698">
    <property type="entry name" value="DUF218"/>
    <property type="match status" value="1"/>
</dbReference>
<evidence type="ECO:0000259" key="1">
    <source>
        <dbReference type="Pfam" id="PF02698"/>
    </source>
</evidence>
<feature type="domain" description="DUF218" evidence="1">
    <location>
        <begin position="27"/>
        <end position="146"/>
    </location>
</feature>
<proteinExistence type="predicted"/>
<evidence type="ECO:0000313" key="3">
    <source>
        <dbReference type="Proteomes" id="UP000215148"/>
    </source>
</evidence>
<accession>A0A223MX68</accession>
<dbReference type="Proteomes" id="UP000215148">
    <property type="component" value="Chromosome 1"/>
</dbReference>
<dbReference type="InterPro" id="IPR014729">
    <property type="entry name" value="Rossmann-like_a/b/a_fold"/>
</dbReference>
<dbReference type="AlphaFoldDB" id="A0A223MX68"/>
<dbReference type="RefSeq" id="WP_094499969.1">
    <property type="nucleotide sequence ID" value="NZ_CAWNHI010000001.1"/>
</dbReference>
<evidence type="ECO:0000313" key="2">
    <source>
        <dbReference type="EMBL" id="ASU22083.1"/>
    </source>
</evidence>
<name>A0A223MX68_9VIBR</name>
<sequence length="210" mass="24109">MSKHLYQHIETLWQYMQMKHDLVAADIIMVFCSNDLRVAEYAAHLYQQNLAPYLLFSGGQGRFTEGKFAKSEAETFADIAKDCGVPTHAILLEKEATHSGENVRFSHHLLAEKSITAQRIIVVQKPFMERRAYATFVKQWPAPFESLMVTSSGETFFDYLDEDFTVDVVLSALLDDFVRVRDYPAQGFQIEQPIPDDVTLAYQVLSQFKW</sequence>
<dbReference type="GO" id="GO:0005886">
    <property type="term" value="C:plasma membrane"/>
    <property type="evidence" value="ECO:0007669"/>
    <property type="project" value="TreeGrafter"/>
</dbReference>
<gene>
    <name evidence="2" type="ORF">CCZ37_05545</name>
</gene>
<dbReference type="Gene3D" id="3.40.50.620">
    <property type="entry name" value="HUPs"/>
    <property type="match status" value="1"/>
</dbReference>
<keyword evidence="3" id="KW-1185">Reference proteome</keyword>
<organism evidence="2 3">
    <name type="scientific">Vibrio qinghaiensis</name>
    <dbReference type="NCBI Taxonomy" id="2025808"/>
    <lineage>
        <taxon>Bacteria</taxon>
        <taxon>Pseudomonadati</taxon>
        <taxon>Pseudomonadota</taxon>
        <taxon>Gammaproteobacteria</taxon>
        <taxon>Vibrionales</taxon>
        <taxon>Vibrionaceae</taxon>
        <taxon>Vibrio</taxon>
    </lineage>
</organism>
<dbReference type="InterPro" id="IPR051599">
    <property type="entry name" value="Cell_Envelope_Assoc"/>
</dbReference>
<dbReference type="InterPro" id="IPR003848">
    <property type="entry name" value="DUF218"/>
</dbReference>
<dbReference type="PANTHER" id="PTHR30336:SF20">
    <property type="entry name" value="DUF218 DOMAIN-CONTAINING PROTEIN"/>
    <property type="match status" value="1"/>
</dbReference>